<keyword evidence="5" id="KW-0503">Monooxygenase</keyword>
<evidence type="ECO:0000256" key="2">
    <source>
        <dbReference type="ARBA" id="ARBA00022723"/>
    </source>
</evidence>
<dbReference type="GO" id="GO:0004497">
    <property type="term" value="F:monooxygenase activity"/>
    <property type="evidence" value="ECO:0007669"/>
    <property type="project" value="UniProtKB-KW"/>
</dbReference>
<comment type="similarity">
    <text evidence="5">Belongs to the cytochrome P450 family.</text>
</comment>
<dbReference type="Proteomes" id="UP000077069">
    <property type="component" value="Unassembled WGS sequence"/>
</dbReference>
<dbReference type="InParanoid" id="A0A177CNK1"/>
<dbReference type="AlphaFoldDB" id="A0A177CNK1"/>
<dbReference type="SUPFAM" id="SSF48264">
    <property type="entry name" value="Cytochrome P450"/>
    <property type="match status" value="1"/>
</dbReference>
<reference evidence="6 7" key="1">
    <citation type="submission" date="2016-05" db="EMBL/GenBank/DDBJ databases">
        <title>Comparative analysis of secretome profiles of manganese(II)-oxidizing ascomycete fungi.</title>
        <authorList>
            <consortium name="DOE Joint Genome Institute"/>
            <person name="Zeiner C.A."/>
            <person name="Purvine S.O."/>
            <person name="Zink E.M."/>
            <person name="Wu S."/>
            <person name="Pasa-Tolic L."/>
            <person name="Chaput D.L."/>
            <person name="Haridas S."/>
            <person name="Grigoriev I.V."/>
            <person name="Santelli C.M."/>
            <person name="Hansel C.M."/>
        </authorList>
    </citation>
    <scope>NUCLEOTIDE SEQUENCE [LARGE SCALE GENOMIC DNA]</scope>
    <source>
        <strain evidence="6 7">AP3s5-JAC2a</strain>
    </source>
</reference>
<keyword evidence="7" id="KW-1185">Reference proteome</keyword>
<accession>A0A177CNK1</accession>
<dbReference type="InterPro" id="IPR017972">
    <property type="entry name" value="Cyt_P450_CS"/>
</dbReference>
<evidence type="ECO:0000256" key="4">
    <source>
        <dbReference type="PIRSR" id="PIRSR602401-1"/>
    </source>
</evidence>
<dbReference type="Pfam" id="PF00067">
    <property type="entry name" value="p450"/>
    <property type="match status" value="1"/>
</dbReference>
<dbReference type="InterPro" id="IPR050121">
    <property type="entry name" value="Cytochrome_P450_monoxygenase"/>
</dbReference>
<keyword evidence="2 4" id="KW-0479">Metal-binding</keyword>
<dbReference type="InterPro" id="IPR001128">
    <property type="entry name" value="Cyt_P450"/>
</dbReference>
<dbReference type="PANTHER" id="PTHR24305">
    <property type="entry name" value="CYTOCHROME P450"/>
    <property type="match status" value="1"/>
</dbReference>
<dbReference type="PROSITE" id="PS00086">
    <property type="entry name" value="CYTOCHROME_P450"/>
    <property type="match status" value="1"/>
</dbReference>
<comment type="cofactor">
    <cofactor evidence="1 4">
        <name>heme</name>
        <dbReference type="ChEBI" id="CHEBI:30413"/>
    </cofactor>
</comment>
<evidence type="ECO:0000256" key="5">
    <source>
        <dbReference type="RuleBase" id="RU000461"/>
    </source>
</evidence>
<keyword evidence="3 4" id="KW-0408">Iron</keyword>
<dbReference type="CDD" id="cd11058">
    <property type="entry name" value="CYP60B-like"/>
    <property type="match status" value="1"/>
</dbReference>
<dbReference type="GO" id="GO:0016705">
    <property type="term" value="F:oxidoreductase activity, acting on paired donors, with incorporation or reduction of molecular oxygen"/>
    <property type="evidence" value="ECO:0007669"/>
    <property type="project" value="InterPro"/>
</dbReference>
<organism evidence="6 7">
    <name type="scientific">Paraphaeosphaeria sporulosa</name>
    <dbReference type="NCBI Taxonomy" id="1460663"/>
    <lineage>
        <taxon>Eukaryota</taxon>
        <taxon>Fungi</taxon>
        <taxon>Dikarya</taxon>
        <taxon>Ascomycota</taxon>
        <taxon>Pezizomycotina</taxon>
        <taxon>Dothideomycetes</taxon>
        <taxon>Pleosporomycetidae</taxon>
        <taxon>Pleosporales</taxon>
        <taxon>Massarineae</taxon>
        <taxon>Didymosphaeriaceae</taxon>
        <taxon>Paraphaeosphaeria</taxon>
    </lineage>
</organism>
<name>A0A177CNK1_9PLEO</name>
<sequence length="508" mass="57168">MIVPLLELLGPIPLLAVSSTLVWASTVIYSLYIHPLSKIPGPKLWAISRIPFARSFIAGTAVQDIEKLHRRYGPVVRTQPNAVSFAHPDAWQDIQGARSSSGGKPYLKDPTWWKSMSSASRSIATAIEHDTHARIRKTLTPAFTLRALKQQEPLLQTGVALLIQRLQERVLKADGTGDSFDIIPWFNFTAFDIFGDIAFGETFDCLQTSNYHPFVALICESIKSHSMVLGIRLFPKLEYVFKKWVFPHMMNENQKKYGTAVIDRVNRRMQWEVARPDIMSYVIAGNEKGAMTPGEVQATFQTLTLAGSETTATTLSGVMTQLLTHPEAYGKLVGEVRGELKKEGDITLDALKNLPYLNACLNEAMRLCTATPFTLPRVVPKDGDMACGTWIAGKTSVFILPWAVNRDPNLWHDAISFHPERWLPGAMDGNSPFVNDRRDALHPFGEGPRKCIGMHLAWAEIRLILARMLWSFDFELVKKTVEWEQQRVYVLIERGPLIVKLKERSDTK</sequence>
<evidence type="ECO:0000256" key="3">
    <source>
        <dbReference type="ARBA" id="ARBA00023004"/>
    </source>
</evidence>
<keyword evidence="4 5" id="KW-0349">Heme</keyword>
<dbReference type="InterPro" id="IPR002401">
    <property type="entry name" value="Cyt_P450_E_grp-I"/>
</dbReference>
<protein>
    <submittedName>
        <fullName evidence="6">Cytochrome P450</fullName>
    </submittedName>
</protein>
<dbReference type="PRINTS" id="PR00463">
    <property type="entry name" value="EP450I"/>
</dbReference>
<feature type="binding site" description="axial binding residue" evidence="4">
    <location>
        <position position="451"/>
    </location>
    <ligand>
        <name>heme</name>
        <dbReference type="ChEBI" id="CHEBI:30413"/>
    </ligand>
    <ligandPart>
        <name>Fe</name>
        <dbReference type="ChEBI" id="CHEBI:18248"/>
    </ligandPart>
</feature>
<evidence type="ECO:0000313" key="6">
    <source>
        <dbReference type="EMBL" id="OAG08498.1"/>
    </source>
</evidence>
<dbReference type="PANTHER" id="PTHR24305:SF199">
    <property type="entry name" value="P450, PUTATIVE (EUROFUNG)-RELATED"/>
    <property type="match status" value="1"/>
</dbReference>
<dbReference type="GeneID" id="28767471"/>
<gene>
    <name evidence="6" type="ORF">CC84DRAFT_1239704</name>
</gene>
<proteinExistence type="inferred from homology"/>
<dbReference type="Gene3D" id="1.10.630.10">
    <property type="entry name" value="Cytochrome P450"/>
    <property type="match status" value="1"/>
</dbReference>
<keyword evidence="5" id="KW-0560">Oxidoreductase</keyword>
<dbReference type="GO" id="GO:0005506">
    <property type="term" value="F:iron ion binding"/>
    <property type="evidence" value="ECO:0007669"/>
    <property type="project" value="InterPro"/>
</dbReference>
<dbReference type="PRINTS" id="PR00385">
    <property type="entry name" value="P450"/>
</dbReference>
<dbReference type="InterPro" id="IPR036396">
    <property type="entry name" value="Cyt_P450_sf"/>
</dbReference>
<evidence type="ECO:0000313" key="7">
    <source>
        <dbReference type="Proteomes" id="UP000077069"/>
    </source>
</evidence>
<dbReference type="RefSeq" id="XP_018038863.1">
    <property type="nucleotide sequence ID" value="XM_018183985.1"/>
</dbReference>
<dbReference type="EMBL" id="KV441550">
    <property type="protein sequence ID" value="OAG08498.1"/>
    <property type="molecule type" value="Genomic_DNA"/>
</dbReference>
<dbReference type="GO" id="GO:0020037">
    <property type="term" value="F:heme binding"/>
    <property type="evidence" value="ECO:0007669"/>
    <property type="project" value="InterPro"/>
</dbReference>
<dbReference type="OrthoDB" id="1470350at2759"/>
<evidence type="ECO:0000256" key="1">
    <source>
        <dbReference type="ARBA" id="ARBA00001971"/>
    </source>
</evidence>
<dbReference type="STRING" id="1460663.A0A177CNK1"/>